<dbReference type="Gene3D" id="3.40.140.10">
    <property type="entry name" value="Cytidine Deaminase, domain 2"/>
    <property type="match status" value="1"/>
</dbReference>
<evidence type="ECO:0000313" key="5">
    <source>
        <dbReference type="Proteomes" id="UP000193623"/>
    </source>
</evidence>
<dbReference type="PROSITE" id="PS00903">
    <property type="entry name" value="CYT_DCMP_DEAMINASES_1"/>
    <property type="match status" value="1"/>
</dbReference>
<proteinExistence type="predicted"/>
<evidence type="ECO:0000259" key="3">
    <source>
        <dbReference type="PROSITE" id="PS51747"/>
    </source>
</evidence>
<dbReference type="EC" id="3.5.4.3" evidence="4"/>
<dbReference type="InterPro" id="IPR016192">
    <property type="entry name" value="APOBEC/CMP_deaminase_Zn-bd"/>
</dbReference>
<dbReference type="AlphaFoldDB" id="A0A1Y5S0L0"/>
<name>A0A1Y5S0L0_9RHOB</name>
<evidence type="ECO:0000313" key="4">
    <source>
        <dbReference type="EMBL" id="SLN29301.1"/>
    </source>
</evidence>
<keyword evidence="1" id="KW-0479">Metal-binding</keyword>
<dbReference type="CDD" id="cd01285">
    <property type="entry name" value="nucleoside_deaminase"/>
    <property type="match status" value="1"/>
</dbReference>
<dbReference type="PANTHER" id="PTHR11079">
    <property type="entry name" value="CYTOSINE DEAMINASE FAMILY MEMBER"/>
    <property type="match status" value="1"/>
</dbReference>
<evidence type="ECO:0000256" key="1">
    <source>
        <dbReference type="ARBA" id="ARBA00022723"/>
    </source>
</evidence>
<dbReference type="InterPro" id="IPR002125">
    <property type="entry name" value="CMP_dCMP_dom"/>
</dbReference>
<dbReference type="Pfam" id="PF00383">
    <property type="entry name" value="dCMP_cyt_deam_1"/>
    <property type="match status" value="1"/>
</dbReference>
<dbReference type="EMBL" id="FWFT01000002">
    <property type="protein sequence ID" value="SLN29301.1"/>
    <property type="molecule type" value="Genomic_DNA"/>
</dbReference>
<dbReference type="PROSITE" id="PS51747">
    <property type="entry name" value="CYT_DCMP_DEAMINASES_2"/>
    <property type="match status" value="1"/>
</dbReference>
<dbReference type="PANTHER" id="PTHR11079:SF161">
    <property type="entry name" value="CMP_DCMP-TYPE DEAMINASE DOMAIN-CONTAINING PROTEIN"/>
    <property type="match status" value="1"/>
</dbReference>
<reference evidence="4 5" key="1">
    <citation type="submission" date="2017-03" db="EMBL/GenBank/DDBJ databases">
        <authorList>
            <person name="Afonso C.L."/>
            <person name="Miller P.J."/>
            <person name="Scott M.A."/>
            <person name="Spackman E."/>
            <person name="Goraichik I."/>
            <person name="Dimitrov K.M."/>
            <person name="Suarez D.L."/>
            <person name="Swayne D.E."/>
        </authorList>
    </citation>
    <scope>NUCLEOTIDE SEQUENCE [LARGE SCALE GENOMIC DNA]</scope>
    <source>
        <strain evidence="4 5">CECT 8397</strain>
    </source>
</reference>
<keyword evidence="2" id="KW-0862">Zinc</keyword>
<accession>A0A1Y5S0L0</accession>
<organism evidence="4 5">
    <name type="scientific">Pseudooctadecabacter jejudonensis</name>
    <dbReference type="NCBI Taxonomy" id="1391910"/>
    <lineage>
        <taxon>Bacteria</taxon>
        <taxon>Pseudomonadati</taxon>
        <taxon>Pseudomonadota</taxon>
        <taxon>Alphaproteobacteria</taxon>
        <taxon>Rhodobacterales</taxon>
        <taxon>Paracoccaceae</taxon>
        <taxon>Pseudooctadecabacter</taxon>
    </lineage>
</organism>
<evidence type="ECO:0000256" key="2">
    <source>
        <dbReference type="ARBA" id="ARBA00022833"/>
    </source>
</evidence>
<sequence length="158" mass="17179">MTNTITPTDLERHIMTEINTWAAQIGADEGKPAFTAAILKDGAEVTRGRNTAIKDNDPTRHAEVVTIGKAAAALGTRDLAGCTLLSSCQPCEMCLAAMRWAGISRVVFGAQQHQIDDQMFRFPQMTLPDFHAACGGCFEYAGGVDADRVLHLYRLHET</sequence>
<dbReference type="InterPro" id="IPR016193">
    <property type="entry name" value="Cytidine_deaminase-like"/>
</dbReference>
<dbReference type="GO" id="GO:0006152">
    <property type="term" value="P:purine nucleoside catabolic process"/>
    <property type="evidence" value="ECO:0007669"/>
    <property type="project" value="TreeGrafter"/>
</dbReference>
<dbReference type="SUPFAM" id="SSF53927">
    <property type="entry name" value="Cytidine deaminase-like"/>
    <property type="match status" value="1"/>
</dbReference>
<feature type="domain" description="CMP/dCMP-type deaminase" evidence="3">
    <location>
        <begin position="10"/>
        <end position="134"/>
    </location>
</feature>
<keyword evidence="4" id="KW-0378">Hydrolase</keyword>
<dbReference type="GO" id="GO:0047974">
    <property type="term" value="F:guanosine deaminase activity"/>
    <property type="evidence" value="ECO:0007669"/>
    <property type="project" value="TreeGrafter"/>
</dbReference>
<dbReference type="GO" id="GO:0008892">
    <property type="term" value="F:guanine deaminase activity"/>
    <property type="evidence" value="ECO:0007669"/>
    <property type="project" value="UniProtKB-EC"/>
</dbReference>
<keyword evidence="5" id="KW-1185">Reference proteome</keyword>
<protein>
    <submittedName>
        <fullName evidence="4">Guanine deaminase</fullName>
        <ecNumber evidence="4">3.5.4.3</ecNumber>
    </submittedName>
</protein>
<gene>
    <name evidence="4" type="primary">guaD_2</name>
    <name evidence="4" type="ORF">PSJ8397_01269</name>
</gene>
<dbReference type="Proteomes" id="UP000193623">
    <property type="component" value="Unassembled WGS sequence"/>
</dbReference>
<dbReference type="GO" id="GO:0008270">
    <property type="term" value="F:zinc ion binding"/>
    <property type="evidence" value="ECO:0007669"/>
    <property type="project" value="InterPro"/>
</dbReference>